<keyword evidence="1" id="KW-0805">Transcription regulation</keyword>
<feature type="DNA-binding region" description="H-T-H motif" evidence="4">
    <location>
        <begin position="72"/>
        <end position="91"/>
    </location>
</feature>
<protein>
    <recommendedName>
        <fullName evidence="5">HTH tetR-type domain-containing protein</fullName>
    </recommendedName>
</protein>
<evidence type="ECO:0000313" key="7">
    <source>
        <dbReference type="Proteomes" id="UP000193811"/>
    </source>
</evidence>
<organism evidence="6 7">
    <name type="scientific">Mycolicibacterium conceptionense</name>
    <dbReference type="NCBI Taxonomy" id="451644"/>
    <lineage>
        <taxon>Bacteria</taxon>
        <taxon>Bacillati</taxon>
        <taxon>Actinomycetota</taxon>
        <taxon>Actinomycetes</taxon>
        <taxon>Mycobacteriales</taxon>
        <taxon>Mycobacteriaceae</taxon>
        <taxon>Mycolicibacterium</taxon>
    </lineage>
</organism>
<keyword evidence="2 4" id="KW-0238">DNA-binding</keyword>
<evidence type="ECO:0000256" key="4">
    <source>
        <dbReference type="PROSITE-ProRule" id="PRU00335"/>
    </source>
</evidence>
<name>A0ABX3UY68_9MYCO</name>
<reference evidence="6 7" key="1">
    <citation type="submission" date="2016-01" db="EMBL/GenBank/DDBJ databases">
        <title>The new phylogeny of the genus Mycobacterium.</title>
        <authorList>
            <person name="Tarcisio F."/>
            <person name="Conor M."/>
            <person name="Antonella G."/>
            <person name="Elisabetta G."/>
            <person name="Giulia F.S."/>
            <person name="Sara T."/>
            <person name="Anna F."/>
            <person name="Clotilde B."/>
            <person name="Roberto B."/>
            <person name="Veronica D.S."/>
            <person name="Fabio R."/>
            <person name="Monica P."/>
            <person name="Olivier J."/>
            <person name="Enrico T."/>
            <person name="Nicola S."/>
        </authorList>
    </citation>
    <scope>NUCLEOTIDE SEQUENCE [LARGE SCALE GENOMIC DNA]</scope>
    <source>
        <strain evidence="6 7">CCUG 50187</strain>
    </source>
</reference>
<keyword evidence="7" id="KW-1185">Reference proteome</keyword>
<dbReference type="PANTHER" id="PTHR30055:SF234">
    <property type="entry name" value="HTH-TYPE TRANSCRIPTIONAL REGULATOR BETI"/>
    <property type="match status" value="1"/>
</dbReference>
<dbReference type="InterPro" id="IPR009057">
    <property type="entry name" value="Homeodomain-like_sf"/>
</dbReference>
<dbReference type="Proteomes" id="UP000193811">
    <property type="component" value="Unassembled WGS sequence"/>
</dbReference>
<dbReference type="Gene3D" id="1.10.357.10">
    <property type="entry name" value="Tetracycline Repressor, domain 2"/>
    <property type="match status" value="1"/>
</dbReference>
<dbReference type="GeneID" id="44300193"/>
<dbReference type="PROSITE" id="PS50977">
    <property type="entry name" value="HTH_TETR_2"/>
    <property type="match status" value="1"/>
</dbReference>
<evidence type="ECO:0000256" key="1">
    <source>
        <dbReference type="ARBA" id="ARBA00023015"/>
    </source>
</evidence>
<dbReference type="PANTHER" id="PTHR30055">
    <property type="entry name" value="HTH-TYPE TRANSCRIPTIONAL REGULATOR RUTR"/>
    <property type="match status" value="1"/>
</dbReference>
<proteinExistence type="predicted"/>
<accession>A0ABX3UY68</accession>
<dbReference type="SUPFAM" id="SSF46689">
    <property type="entry name" value="Homeodomain-like"/>
    <property type="match status" value="1"/>
</dbReference>
<dbReference type="InterPro" id="IPR050109">
    <property type="entry name" value="HTH-type_TetR-like_transc_reg"/>
</dbReference>
<dbReference type="EMBL" id="LQOP01000036">
    <property type="protein sequence ID" value="ORV20158.1"/>
    <property type="molecule type" value="Genomic_DNA"/>
</dbReference>
<dbReference type="Pfam" id="PF00440">
    <property type="entry name" value="TetR_N"/>
    <property type="match status" value="1"/>
</dbReference>
<evidence type="ECO:0000259" key="5">
    <source>
        <dbReference type="PROSITE" id="PS50977"/>
    </source>
</evidence>
<evidence type="ECO:0000256" key="3">
    <source>
        <dbReference type="ARBA" id="ARBA00023163"/>
    </source>
</evidence>
<evidence type="ECO:0000256" key="2">
    <source>
        <dbReference type="ARBA" id="ARBA00023125"/>
    </source>
</evidence>
<comment type="caution">
    <text evidence="6">The sequence shown here is derived from an EMBL/GenBank/DDBJ whole genome shotgun (WGS) entry which is preliminary data.</text>
</comment>
<keyword evidence="3" id="KW-0804">Transcription</keyword>
<evidence type="ECO:0000313" key="6">
    <source>
        <dbReference type="EMBL" id="ORV20158.1"/>
    </source>
</evidence>
<sequence length="239" mass="26061">MAAAVRHPNTESGPTLLAYPDAPTRLRDLMQPIARHAGASRKAIQARSQDKVDKVLTATNDLLVSAGPSGVTTTSVAARAGVSVGWMYNFFNDREALLEEVLIRGLVDLDERFEAAGFSLAGPDWRTTATAGIDALFDFMFNGAGIAGFRLLWFSTEFSGRMVQVNRSHDDALAAYLCRGVTVRRPDAPDIPFYLVAQTFIGMLDKGFDIAFRTDPNGDKTAFSETRRAAVAYLETFLT</sequence>
<dbReference type="InterPro" id="IPR001647">
    <property type="entry name" value="HTH_TetR"/>
</dbReference>
<gene>
    <name evidence="6" type="ORF">AWB98_30030</name>
</gene>
<dbReference type="RefSeq" id="WP_085143139.1">
    <property type="nucleotide sequence ID" value="NZ_JACKVA010000010.1"/>
</dbReference>
<feature type="domain" description="HTH tetR-type" evidence="5">
    <location>
        <begin position="49"/>
        <end position="109"/>
    </location>
</feature>